<dbReference type="CDD" id="cd11065">
    <property type="entry name" value="CYP64-like"/>
    <property type="match status" value="1"/>
</dbReference>
<evidence type="ECO:0000256" key="3">
    <source>
        <dbReference type="ARBA" id="ARBA00010617"/>
    </source>
</evidence>
<dbReference type="SUPFAM" id="SSF48264">
    <property type="entry name" value="Cytochrome P450"/>
    <property type="match status" value="1"/>
</dbReference>
<dbReference type="InterPro" id="IPR002401">
    <property type="entry name" value="Cyt_P450_E_grp-I"/>
</dbReference>
<dbReference type="InterPro" id="IPR001128">
    <property type="entry name" value="Cyt_P450"/>
</dbReference>
<protein>
    <submittedName>
        <fullName evidence="12">Cytochrome P450</fullName>
    </submittedName>
</protein>
<dbReference type="GO" id="GO:0004497">
    <property type="term" value="F:monooxygenase activity"/>
    <property type="evidence" value="ECO:0007669"/>
    <property type="project" value="UniProtKB-KW"/>
</dbReference>
<evidence type="ECO:0000256" key="1">
    <source>
        <dbReference type="ARBA" id="ARBA00001971"/>
    </source>
</evidence>
<reference evidence="12" key="1">
    <citation type="submission" date="2020-11" db="EMBL/GenBank/DDBJ databases">
        <authorList>
            <consortium name="DOE Joint Genome Institute"/>
            <person name="Ahrendt S."/>
            <person name="Riley R."/>
            <person name="Andreopoulos W."/>
            <person name="Labutti K."/>
            <person name="Pangilinan J."/>
            <person name="Ruiz-Duenas F.J."/>
            <person name="Barrasa J.M."/>
            <person name="Sanchez-Garcia M."/>
            <person name="Camarero S."/>
            <person name="Miyauchi S."/>
            <person name="Serrano A."/>
            <person name="Linde D."/>
            <person name="Babiker R."/>
            <person name="Drula E."/>
            <person name="Ayuso-Fernandez I."/>
            <person name="Pacheco R."/>
            <person name="Padilla G."/>
            <person name="Ferreira P."/>
            <person name="Barriuso J."/>
            <person name="Kellner H."/>
            <person name="Castanera R."/>
            <person name="Alfaro M."/>
            <person name="Ramirez L."/>
            <person name="Pisabarro A.G."/>
            <person name="Kuo A."/>
            <person name="Tritt A."/>
            <person name="Lipzen A."/>
            <person name="He G."/>
            <person name="Yan M."/>
            <person name="Ng V."/>
            <person name="Cullen D."/>
            <person name="Martin F."/>
            <person name="Rosso M.-N."/>
            <person name="Henrissat B."/>
            <person name="Hibbett D."/>
            <person name="Martinez A.T."/>
            <person name="Grigoriev I.V."/>
        </authorList>
    </citation>
    <scope>NUCLEOTIDE SEQUENCE</scope>
    <source>
        <strain evidence="12">CIRM-BRFM 674</strain>
    </source>
</reference>
<name>A0A9P5ZAS9_9AGAR</name>
<evidence type="ECO:0000256" key="8">
    <source>
        <dbReference type="ARBA" id="ARBA00023033"/>
    </source>
</evidence>
<dbReference type="InterPro" id="IPR050364">
    <property type="entry name" value="Cytochrome_P450_fung"/>
</dbReference>
<keyword evidence="7 9" id="KW-0408">Iron</keyword>
<dbReference type="Pfam" id="PF00067">
    <property type="entry name" value="p450"/>
    <property type="match status" value="1"/>
</dbReference>
<evidence type="ECO:0000313" key="12">
    <source>
        <dbReference type="EMBL" id="KAF9483440.1"/>
    </source>
</evidence>
<keyword evidence="6 10" id="KW-0560">Oxidoreductase</keyword>
<evidence type="ECO:0000256" key="2">
    <source>
        <dbReference type="ARBA" id="ARBA00005179"/>
    </source>
</evidence>
<gene>
    <name evidence="12" type="ORF">BDN70DRAFT_873711</name>
</gene>
<dbReference type="InterPro" id="IPR036396">
    <property type="entry name" value="Cyt_P450_sf"/>
</dbReference>
<comment type="cofactor">
    <cofactor evidence="1 9">
        <name>heme</name>
        <dbReference type="ChEBI" id="CHEBI:30413"/>
    </cofactor>
</comment>
<evidence type="ECO:0000256" key="5">
    <source>
        <dbReference type="ARBA" id="ARBA00022723"/>
    </source>
</evidence>
<dbReference type="PANTHER" id="PTHR46300">
    <property type="entry name" value="P450, PUTATIVE (EUROFUNG)-RELATED-RELATED"/>
    <property type="match status" value="1"/>
</dbReference>
<evidence type="ECO:0000256" key="9">
    <source>
        <dbReference type="PIRSR" id="PIRSR602401-1"/>
    </source>
</evidence>
<keyword evidence="13" id="KW-1185">Reference proteome</keyword>
<dbReference type="AlphaFoldDB" id="A0A9P5ZAS9"/>
<dbReference type="GO" id="GO:0016705">
    <property type="term" value="F:oxidoreductase activity, acting on paired donors, with incorporation or reduction of molecular oxygen"/>
    <property type="evidence" value="ECO:0007669"/>
    <property type="project" value="InterPro"/>
</dbReference>
<accession>A0A9P5ZAS9</accession>
<dbReference type="Proteomes" id="UP000807469">
    <property type="component" value="Unassembled WGS sequence"/>
</dbReference>
<comment type="similarity">
    <text evidence="3 10">Belongs to the cytochrome P450 family.</text>
</comment>
<dbReference type="GO" id="GO:0005506">
    <property type="term" value="F:iron ion binding"/>
    <property type="evidence" value="ECO:0007669"/>
    <property type="project" value="InterPro"/>
</dbReference>
<dbReference type="PRINTS" id="PR00463">
    <property type="entry name" value="EP450I"/>
</dbReference>
<evidence type="ECO:0000256" key="6">
    <source>
        <dbReference type="ARBA" id="ARBA00023002"/>
    </source>
</evidence>
<evidence type="ECO:0000256" key="7">
    <source>
        <dbReference type="ARBA" id="ARBA00023004"/>
    </source>
</evidence>
<dbReference type="OrthoDB" id="2789670at2759"/>
<dbReference type="PROSITE" id="PS00086">
    <property type="entry name" value="CYTOCHROME_P450"/>
    <property type="match status" value="1"/>
</dbReference>
<keyword evidence="11" id="KW-0732">Signal</keyword>
<feature type="signal peptide" evidence="11">
    <location>
        <begin position="1"/>
        <end position="28"/>
    </location>
</feature>
<feature type="binding site" description="axial binding residue" evidence="9">
    <location>
        <position position="440"/>
    </location>
    <ligand>
        <name>heme</name>
        <dbReference type="ChEBI" id="CHEBI:30413"/>
    </ligand>
    <ligandPart>
        <name>Fe</name>
        <dbReference type="ChEBI" id="CHEBI:18248"/>
    </ligandPart>
</feature>
<feature type="chain" id="PRO_5040448175" evidence="11">
    <location>
        <begin position="29"/>
        <end position="515"/>
    </location>
</feature>
<keyword evidence="8 10" id="KW-0503">Monooxygenase</keyword>
<keyword evidence="5 9" id="KW-0479">Metal-binding</keyword>
<comment type="pathway">
    <text evidence="2">Secondary metabolite biosynthesis.</text>
</comment>
<evidence type="ECO:0000313" key="13">
    <source>
        <dbReference type="Proteomes" id="UP000807469"/>
    </source>
</evidence>
<dbReference type="GO" id="GO:0020037">
    <property type="term" value="F:heme binding"/>
    <property type="evidence" value="ECO:0007669"/>
    <property type="project" value="InterPro"/>
</dbReference>
<evidence type="ECO:0000256" key="4">
    <source>
        <dbReference type="ARBA" id="ARBA00022617"/>
    </source>
</evidence>
<evidence type="ECO:0000256" key="11">
    <source>
        <dbReference type="SAM" id="SignalP"/>
    </source>
</evidence>
<dbReference type="PANTHER" id="PTHR46300:SF7">
    <property type="entry name" value="P450, PUTATIVE (EUROFUNG)-RELATED"/>
    <property type="match status" value="1"/>
</dbReference>
<comment type="caution">
    <text evidence="12">The sequence shown here is derived from an EMBL/GenBank/DDBJ whole genome shotgun (WGS) entry which is preliminary data.</text>
</comment>
<dbReference type="InterPro" id="IPR017972">
    <property type="entry name" value="Cyt_P450_CS"/>
</dbReference>
<keyword evidence="4 9" id="KW-0349">Heme</keyword>
<dbReference type="Gene3D" id="1.10.630.10">
    <property type="entry name" value="Cytochrome P450"/>
    <property type="match status" value="1"/>
</dbReference>
<evidence type="ECO:0000256" key="10">
    <source>
        <dbReference type="RuleBase" id="RU000461"/>
    </source>
</evidence>
<proteinExistence type="inferred from homology"/>
<dbReference type="EMBL" id="MU155153">
    <property type="protein sequence ID" value="KAF9483440.1"/>
    <property type="molecule type" value="Genomic_DNA"/>
</dbReference>
<organism evidence="12 13">
    <name type="scientific">Pholiota conissans</name>
    <dbReference type="NCBI Taxonomy" id="109636"/>
    <lineage>
        <taxon>Eukaryota</taxon>
        <taxon>Fungi</taxon>
        <taxon>Dikarya</taxon>
        <taxon>Basidiomycota</taxon>
        <taxon>Agaricomycotina</taxon>
        <taxon>Agaricomycetes</taxon>
        <taxon>Agaricomycetidae</taxon>
        <taxon>Agaricales</taxon>
        <taxon>Agaricineae</taxon>
        <taxon>Strophariaceae</taxon>
        <taxon>Pholiota</taxon>
    </lineage>
</organism>
<sequence>MAIAFINLALPLALLVIGAIVTLRRSKGKYPPGPPGIPIFGVAKEHPRTEFWKKYAKWGAQYGNLGFISFQILGRRRVIINSAAVAEDLLLRRSAIYSDRPFPPMSGELLRRERSLFYCSYNERFKTYRKLFHQGFNPGAIQNYWELLQSEARILVANVYKSPEKMPELLKGNAGAVTMKIAYGYTISGENDPFVLMAEEPIRLASIASAPGRWLVDSIPALKYVPSWFPGAGFKRQAKIWADKLYNDSLQPHNWVKQQMQAGTAVPSFTSRLFEAAGPEGLTPEYDDIVLWTAGAIYAAGADTIVASVKAFYFLMMMHPDVQKRAQAEVDSVIAKENRLPTLHDRPHMPYVDAVLQEVLRWATPAPIGLPHATSADDRYQGYYIPAKTTIIPNIWAMTHDAEQYPDPLTFNPERFVKQPGDTVQRDPRQLVFGFGRRMCPGQYVGEASIFIQMATTLAALDISKALDDDGRPIEPEVVFTTALVSHIHPFKYSIKVRENNGIALILQDIAAREN</sequence>